<feature type="non-terminal residue" evidence="2">
    <location>
        <position position="303"/>
    </location>
</feature>
<gene>
    <name evidence="2" type="ORF">Vretifemale_1777</name>
</gene>
<evidence type="ECO:0000313" key="3">
    <source>
        <dbReference type="Proteomes" id="UP000747110"/>
    </source>
</evidence>
<comment type="caution">
    <text evidence="2">The sequence shown here is derived from an EMBL/GenBank/DDBJ whole genome shotgun (WGS) entry which is preliminary data.</text>
</comment>
<sequence length="303" mass="32518">SPPRPPPTLRPPPSPRPSSPPRPPPRSAPPPRPETAPRPSRLGRLLRSSSSPGPEDSAAGSESIFAELAVHTLTSLPAAKRCVCINGGDAPLTVAVRGGDGDTLGRTQVSLEQNDVDPTGGASGGLRIRVTNKLDEGVFYRAPYPARRHNGQIIDQQQQQHKERPQTNRRTTLQLLSGPNGAVVREWVQEAHEDCGVSGYDAVLEFDVGRELMSCPYHPYGNGINSKIQPRRQYVRVTDGVRVASEPCIAGMAPGNDDDPEDVLLSTPTTSPTPTLPITGDMELYLECCQCASQGPCRALHVV</sequence>
<dbReference type="OrthoDB" id="538634at2759"/>
<accession>A0A8J4FE46</accession>
<dbReference type="AlphaFoldDB" id="A0A8J4FE46"/>
<organism evidence="2 3">
    <name type="scientific">Volvox reticuliferus</name>
    <dbReference type="NCBI Taxonomy" id="1737510"/>
    <lineage>
        <taxon>Eukaryota</taxon>
        <taxon>Viridiplantae</taxon>
        <taxon>Chlorophyta</taxon>
        <taxon>core chlorophytes</taxon>
        <taxon>Chlorophyceae</taxon>
        <taxon>CS clade</taxon>
        <taxon>Chlamydomonadales</taxon>
        <taxon>Volvocaceae</taxon>
        <taxon>Volvox</taxon>
    </lineage>
</organism>
<name>A0A8J4FE46_9CHLO</name>
<reference evidence="2" key="1">
    <citation type="journal article" date="2021" name="Proc. Natl. Acad. Sci. U.S.A.">
        <title>Three genomes in the algal genus Volvox reveal the fate of a haploid sex-determining region after a transition to homothallism.</title>
        <authorList>
            <person name="Yamamoto K."/>
            <person name="Hamaji T."/>
            <person name="Kawai-Toyooka H."/>
            <person name="Matsuzaki R."/>
            <person name="Takahashi F."/>
            <person name="Nishimura Y."/>
            <person name="Kawachi M."/>
            <person name="Noguchi H."/>
            <person name="Minakuchi Y."/>
            <person name="Umen J.G."/>
            <person name="Toyoda A."/>
            <person name="Nozaki H."/>
        </authorList>
    </citation>
    <scope>NUCLEOTIDE SEQUENCE</scope>
    <source>
        <strain evidence="2">NIES-3786</strain>
    </source>
</reference>
<proteinExistence type="predicted"/>
<feature type="compositionally biased region" description="Low complexity" evidence="1">
    <location>
        <begin position="37"/>
        <end position="54"/>
    </location>
</feature>
<dbReference type="Proteomes" id="UP000747110">
    <property type="component" value="Unassembled WGS sequence"/>
</dbReference>
<evidence type="ECO:0000313" key="2">
    <source>
        <dbReference type="EMBL" id="GIL71172.1"/>
    </source>
</evidence>
<feature type="region of interest" description="Disordered" evidence="1">
    <location>
        <begin position="1"/>
        <end position="59"/>
    </location>
</feature>
<keyword evidence="3" id="KW-1185">Reference proteome</keyword>
<dbReference type="EMBL" id="BNCP01000002">
    <property type="protein sequence ID" value="GIL71172.1"/>
    <property type="molecule type" value="Genomic_DNA"/>
</dbReference>
<feature type="compositionally biased region" description="Pro residues" evidence="1">
    <location>
        <begin position="1"/>
        <end position="36"/>
    </location>
</feature>
<protein>
    <submittedName>
        <fullName evidence="2">Uncharacterized protein</fullName>
    </submittedName>
</protein>
<evidence type="ECO:0000256" key="1">
    <source>
        <dbReference type="SAM" id="MobiDB-lite"/>
    </source>
</evidence>